<feature type="domain" description="Morc S5" evidence="3">
    <location>
        <begin position="129"/>
        <end position="209"/>
    </location>
</feature>
<protein>
    <recommendedName>
        <fullName evidence="3">Morc S5 domain-containing protein</fullName>
    </recommendedName>
</protein>
<evidence type="ECO:0000256" key="1">
    <source>
        <dbReference type="ARBA" id="ARBA00022763"/>
    </source>
</evidence>
<feature type="non-terminal residue" evidence="4">
    <location>
        <position position="1"/>
    </location>
</feature>
<dbReference type="InterPro" id="IPR045261">
    <property type="entry name" value="MORC_ATPase"/>
</dbReference>
<dbReference type="GO" id="GO:0006281">
    <property type="term" value="P:DNA repair"/>
    <property type="evidence" value="ECO:0007669"/>
    <property type="project" value="UniProtKB-KW"/>
</dbReference>
<keyword evidence="5" id="KW-1185">Reference proteome</keyword>
<evidence type="ECO:0000259" key="3">
    <source>
        <dbReference type="Pfam" id="PF17942"/>
    </source>
</evidence>
<dbReference type="Pfam" id="PF17942">
    <property type="entry name" value="Morc6_S5"/>
    <property type="match status" value="1"/>
</dbReference>
<evidence type="ECO:0000256" key="2">
    <source>
        <dbReference type="ARBA" id="ARBA00023204"/>
    </source>
</evidence>
<gene>
    <name evidence="4" type="ORF">PanWU01x14_318940</name>
</gene>
<comment type="caution">
    <text evidence="4">The sequence shown here is derived from an EMBL/GenBank/DDBJ whole genome shotgun (WGS) entry which is preliminary data.</text>
</comment>
<dbReference type="InterPro" id="IPR041006">
    <property type="entry name" value="Morc_S5"/>
</dbReference>
<sequence>SIGLLSYTFLTSTGKEDIVVPMLDYESVGGGWEKMLPSSLSDWDKNLETRVQWSPFCNEAELLHQFSVMKDHGTQIFIYNFWEDDQGQLELEFDADPHDIQIRGVNRDEKNIQMAKQFSNSRHFLTYRHSLRSYASILYFRLPPRFRIILRGKYVEHHNIVNDMMFSEKIKYRPQPDADGISKETNMVADVTIGFVKDAKYHIDVQGFNPIQGRGVISDQISLL</sequence>
<dbReference type="EMBL" id="JXTB01000523">
    <property type="protein sequence ID" value="PON37613.1"/>
    <property type="molecule type" value="Genomic_DNA"/>
</dbReference>
<proteinExistence type="predicted"/>
<dbReference type="Proteomes" id="UP000237105">
    <property type="component" value="Unassembled WGS sequence"/>
</dbReference>
<reference evidence="5" key="1">
    <citation type="submission" date="2016-06" db="EMBL/GenBank/DDBJ databases">
        <title>Parallel loss of symbiosis genes in relatives of nitrogen-fixing non-legume Parasponia.</title>
        <authorList>
            <person name="Van Velzen R."/>
            <person name="Holmer R."/>
            <person name="Bu F."/>
            <person name="Rutten L."/>
            <person name="Van Zeijl A."/>
            <person name="Liu W."/>
            <person name="Santuari L."/>
            <person name="Cao Q."/>
            <person name="Sharma T."/>
            <person name="Shen D."/>
            <person name="Roswanjaya Y."/>
            <person name="Wardhani T."/>
            <person name="Kalhor M.S."/>
            <person name="Jansen J."/>
            <person name="Van den Hoogen J."/>
            <person name="Gungor B."/>
            <person name="Hartog M."/>
            <person name="Hontelez J."/>
            <person name="Verver J."/>
            <person name="Yang W.-C."/>
            <person name="Schijlen E."/>
            <person name="Repin R."/>
            <person name="Schilthuizen M."/>
            <person name="Schranz E."/>
            <person name="Heidstra R."/>
            <person name="Miyata K."/>
            <person name="Fedorova E."/>
            <person name="Kohlen W."/>
            <person name="Bisseling T."/>
            <person name="Smit S."/>
            <person name="Geurts R."/>
        </authorList>
    </citation>
    <scope>NUCLEOTIDE SEQUENCE [LARGE SCALE GENOMIC DNA]</scope>
    <source>
        <strain evidence="5">cv. WU1-14</strain>
    </source>
</reference>
<dbReference type="AlphaFoldDB" id="A0A2P5AM46"/>
<dbReference type="OrthoDB" id="1669804at2759"/>
<accession>A0A2P5AM46</accession>
<dbReference type="PANTHER" id="PTHR23336:SF58">
    <property type="entry name" value="PROTEIN MICRORCHIDIA 4"/>
    <property type="match status" value="1"/>
</dbReference>
<name>A0A2P5AM46_PARAD</name>
<evidence type="ECO:0000313" key="5">
    <source>
        <dbReference type="Proteomes" id="UP000237105"/>
    </source>
</evidence>
<evidence type="ECO:0000313" key="4">
    <source>
        <dbReference type="EMBL" id="PON37613.1"/>
    </source>
</evidence>
<dbReference type="PANTHER" id="PTHR23336">
    <property type="entry name" value="ZINC FINGER CW-TYPE COILED-COIL DOMAIN PROTEIN 3"/>
    <property type="match status" value="1"/>
</dbReference>
<dbReference type="GO" id="GO:0016887">
    <property type="term" value="F:ATP hydrolysis activity"/>
    <property type="evidence" value="ECO:0007669"/>
    <property type="project" value="InterPro"/>
</dbReference>
<dbReference type="GO" id="GO:0005634">
    <property type="term" value="C:nucleus"/>
    <property type="evidence" value="ECO:0007669"/>
    <property type="project" value="TreeGrafter"/>
</dbReference>
<keyword evidence="1" id="KW-0227">DNA damage</keyword>
<keyword evidence="2" id="KW-0234">DNA repair</keyword>
<organism evidence="4 5">
    <name type="scientific">Parasponia andersonii</name>
    <name type="common">Sponia andersonii</name>
    <dbReference type="NCBI Taxonomy" id="3476"/>
    <lineage>
        <taxon>Eukaryota</taxon>
        <taxon>Viridiplantae</taxon>
        <taxon>Streptophyta</taxon>
        <taxon>Embryophyta</taxon>
        <taxon>Tracheophyta</taxon>
        <taxon>Spermatophyta</taxon>
        <taxon>Magnoliopsida</taxon>
        <taxon>eudicotyledons</taxon>
        <taxon>Gunneridae</taxon>
        <taxon>Pentapetalae</taxon>
        <taxon>rosids</taxon>
        <taxon>fabids</taxon>
        <taxon>Rosales</taxon>
        <taxon>Cannabaceae</taxon>
        <taxon>Parasponia</taxon>
    </lineage>
</organism>